<dbReference type="EMBL" id="KV417312">
    <property type="protein sequence ID" value="KZO92284.1"/>
    <property type="molecule type" value="Genomic_DNA"/>
</dbReference>
<reference evidence="11 12" key="1">
    <citation type="journal article" date="2016" name="Mol. Biol. Evol.">
        <title>Comparative Genomics of Early-Diverging Mushroom-Forming Fungi Provides Insights into the Origins of Lignocellulose Decay Capabilities.</title>
        <authorList>
            <person name="Nagy L.G."/>
            <person name="Riley R."/>
            <person name="Tritt A."/>
            <person name="Adam C."/>
            <person name="Daum C."/>
            <person name="Floudas D."/>
            <person name="Sun H."/>
            <person name="Yadav J.S."/>
            <person name="Pangilinan J."/>
            <person name="Larsson K.H."/>
            <person name="Matsuura K."/>
            <person name="Barry K."/>
            <person name="Labutti K."/>
            <person name="Kuo R."/>
            <person name="Ohm R.A."/>
            <person name="Bhattacharya S.S."/>
            <person name="Shirouzu T."/>
            <person name="Yoshinaga Y."/>
            <person name="Martin F.M."/>
            <person name="Grigoriev I.V."/>
            <person name="Hibbett D.S."/>
        </authorList>
    </citation>
    <scope>NUCLEOTIDE SEQUENCE [LARGE SCALE GENOMIC DNA]</scope>
    <source>
        <strain evidence="11 12">TUFC12733</strain>
    </source>
</reference>
<accession>A0A167I494</accession>
<keyword evidence="6" id="KW-0653">Protein transport</keyword>
<evidence type="ECO:0000313" key="11">
    <source>
        <dbReference type="EMBL" id="KZO92284.1"/>
    </source>
</evidence>
<evidence type="ECO:0000256" key="9">
    <source>
        <dbReference type="SAM" id="MobiDB-lite"/>
    </source>
</evidence>
<evidence type="ECO:0000256" key="8">
    <source>
        <dbReference type="ARBA" id="ARBA00023136"/>
    </source>
</evidence>
<feature type="transmembrane region" description="Helical" evidence="10">
    <location>
        <begin position="211"/>
        <end position="229"/>
    </location>
</feature>
<evidence type="ECO:0000256" key="4">
    <source>
        <dbReference type="ARBA" id="ARBA00022692"/>
    </source>
</evidence>
<dbReference type="Pfam" id="PF03169">
    <property type="entry name" value="OPT"/>
    <property type="match status" value="1"/>
</dbReference>
<dbReference type="NCBIfam" id="TIGR00728">
    <property type="entry name" value="OPT_sfam"/>
    <property type="match status" value="1"/>
</dbReference>
<feature type="region of interest" description="Disordered" evidence="9">
    <location>
        <begin position="1"/>
        <end position="26"/>
    </location>
</feature>
<evidence type="ECO:0000313" key="12">
    <source>
        <dbReference type="Proteomes" id="UP000076738"/>
    </source>
</evidence>
<dbReference type="InterPro" id="IPR004648">
    <property type="entry name" value="Oligpept_transpt"/>
</dbReference>
<feature type="transmembrane region" description="Helical" evidence="10">
    <location>
        <begin position="480"/>
        <end position="500"/>
    </location>
</feature>
<comment type="similarity">
    <text evidence="2">Belongs to the oligopeptide OPT transporter family.</text>
</comment>
<gene>
    <name evidence="11" type="ORF">CALVIDRAFT_567510</name>
</gene>
<feature type="transmembrane region" description="Helical" evidence="10">
    <location>
        <begin position="590"/>
        <end position="608"/>
    </location>
</feature>
<dbReference type="GO" id="GO:0015031">
    <property type="term" value="P:protein transport"/>
    <property type="evidence" value="ECO:0007669"/>
    <property type="project" value="UniProtKB-KW"/>
</dbReference>
<feature type="transmembrane region" description="Helical" evidence="10">
    <location>
        <begin position="506"/>
        <end position="529"/>
    </location>
</feature>
<feature type="transmembrane region" description="Helical" evidence="10">
    <location>
        <begin position="270"/>
        <end position="301"/>
    </location>
</feature>
<evidence type="ECO:0000256" key="10">
    <source>
        <dbReference type="SAM" id="Phobius"/>
    </source>
</evidence>
<dbReference type="InterPro" id="IPR004813">
    <property type="entry name" value="OPT"/>
</dbReference>
<feature type="transmembrane region" description="Helical" evidence="10">
    <location>
        <begin position="656"/>
        <end position="674"/>
    </location>
</feature>
<feature type="transmembrane region" description="Helical" evidence="10">
    <location>
        <begin position="241"/>
        <end position="258"/>
    </location>
</feature>
<comment type="subcellular location">
    <subcellularLocation>
        <location evidence="1">Membrane</location>
        <topology evidence="1">Multi-pass membrane protein</topology>
    </subcellularLocation>
</comment>
<feature type="transmembrane region" description="Helical" evidence="10">
    <location>
        <begin position="348"/>
        <end position="367"/>
    </location>
</feature>
<keyword evidence="12" id="KW-1185">Reference proteome</keyword>
<proteinExistence type="inferred from homology"/>
<feature type="transmembrane region" description="Helical" evidence="10">
    <location>
        <begin position="112"/>
        <end position="132"/>
    </location>
</feature>
<evidence type="ECO:0000256" key="5">
    <source>
        <dbReference type="ARBA" id="ARBA00022856"/>
    </source>
</evidence>
<keyword evidence="8 10" id="KW-0472">Membrane</keyword>
<evidence type="ECO:0000256" key="1">
    <source>
        <dbReference type="ARBA" id="ARBA00004141"/>
    </source>
</evidence>
<dbReference type="GO" id="GO:0016020">
    <property type="term" value="C:membrane"/>
    <property type="evidence" value="ECO:0007669"/>
    <property type="project" value="UniProtKB-SubCell"/>
</dbReference>
<dbReference type="GO" id="GO:0035673">
    <property type="term" value="F:oligopeptide transmembrane transporter activity"/>
    <property type="evidence" value="ECO:0007669"/>
    <property type="project" value="InterPro"/>
</dbReference>
<keyword evidence="4 10" id="KW-0812">Transmembrane</keyword>
<evidence type="ECO:0000256" key="3">
    <source>
        <dbReference type="ARBA" id="ARBA00022448"/>
    </source>
</evidence>
<dbReference type="OrthoDB" id="9986677at2759"/>
<dbReference type="AlphaFoldDB" id="A0A167I494"/>
<keyword evidence="5" id="KW-0571">Peptide transport</keyword>
<evidence type="ECO:0000256" key="6">
    <source>
        <dbReference type="ARBA" id="ARBA00022927"/>
    </source>
</evidence>
<dbReference type="PANTHER" id="PTHR22601">
    <property type="entry name" value="ISP4 LIKE PROTEIN"/>
    <property type="match status" value="1"/>
</dbReference>
<feature type="transmembrane region" description="Helical" evidence="10">
    <location>
        <begin position="138"/>
        <end position="159"/>
    </location>
</feature>
<sequence length="789" mass="87769">MSSPEIPESPLEKTTSQGEEVPTLEKLTSRISRRFTRASQVPASEYNAPKKAFSLAKVSTKEVEDIENTSDTTGREVPPEETAEIVKNAEDIAALIISAEDDPELPVLTFRFWVLGCGLSAFGAVLSEIYYWKPQNATVSPLFQLIIAYVLGNAMHFALPTTGYWRYLNPGPFNIKEHTAITIMASTASTTATSIGIVGTLDLFYGFTLNPAAAIFQSWASQLIGYGFAGILRRLLVWPTYALYPAALPEIALLQSMHFGGLLNKKKMRYFWIVFTAIFCYEIIPTWMFPLITAFSIICLADNGRHAFVRNLFGAGSSNEGLGLFSFGFDWVLISQAYPLYWPLQTQVSAWIGMGLCYILMMTCYYGDVFQGKSRGLPFMSTGLFSGNGSSYDQTAILNENNQLDPVKFAEVGPPYMTTTYAVSLLVSYGSTGAAFSHVLLWNWKELKTAFGKLRFLQGSDGIDDVHYNKMRVYKEVPQWWYGAIFFISLGVAIGTAYGGVNTLPWWSMIVFTIIAFILAVILGCIAAITGFQIPTSGFVQVMAAYIHPQQPIQNMYAKLYGYNTGYQTLALLSDLKLGQYAKVPPRATFVAQCAGTVLGAVLNYVLYKSIVNAHRADLQNPIGTRLWSGWVAQEVNSAAITWGALSAELYNPGKLYFQIPMGLLYGFLAPFPLYFMHRLFPKQKIWSYLNMPVILTYLGWLPYSVNGMWWTSLVIGLGTQWWVRTRYPRWYKKYNYLTSAALDGGTSIIYFVLNFAVFGAGGQGVDFPIWWGNPDPTVVSVDHCAVAG</sequence>
<keyword evidence="7 10" id="KW-1133">Transmembrane helix</keyword>
<evidence type="ECO:0000256" key="7">
    <source>
        <dbReference type="ARBA" id="ARBA00022989"/>
    </source>
</evidence>
<keyword evidence="3" id="KW-0813">Transport</keyword>
<name>A0A167I494_CALVF</name>
<organism evidence="11 12">
    <name type="scientific">Calocera viscosa (strain TUFC12733)</name>
    <dbReference type="NCBI Taxonomy" id="1330018"/>
    <lineage>
        <taxon>Eukaryota</taxon>
        <taxon>Fungi</taxon>
        <taxon>Dikarya</taxon>
        <taxon>Basidiomycota</taxon>
        <taxon>Agaricomycotina</taxon>
        <taxon>Dacrymycetes</taxon>
        <taxon>Dacrymycetales</taxon>
        <taxon>Dacrymycetaceae</taxon>
        <taxon>Calocera</taxon>
    </lineage>
</organism>
<feature type="transmembrane region" description="Helical" evidence="10">
    <location>
        <begin position="708"/>
        <end position="724"/>
    </location>
</feature>
<feature type="transmembrane region" description="Helical" evidence="10">
    <location>
        <begin position="180"/>
        <end position="205"/>
    </location>
</feature>
<protein>
    <submittedName>
        <fullName evidence="11">OPT superfamily oligopeptide transporter</fullName>
    </submittedName>
</protein>
<dbReference type="Proteomes" id="UP000076738">
    <property type="component" value="Unassembled WGS sequence"/>
</dbReference>
<evidence type="ECO:0000256" key="2">
    <source>
        <dbReference type="ARBA" id="ARBA00008807"/>
    </source>
</evidence>